<feature type="transmembrane region" description="Helical" evidence="9">
    <location>
        <begin position="139"/>
        <end position="157"/>
    </location>
</feature>
<keyword evidence="6 9" id="KW-1133">Transmembrane helix</keyword>
<feature type="compositionally biased region" description="Pro residues" evidence="8">
    <location>
        <begin position="1060"/>
        <end position="1086"/>
    </location>
</feature>
<feature type="transmembrane region" description="Helical" evidence="9">
    <location>
        <begin position="62"/>
        <end position="81"/>
    </location>
</feature>
<dbReference type="InterPro" id="IPR051050">
    <property type="entry name" value="Lipid_II_flippase_MurJ/MviN"/>
</dbReference>
<dbReference type="InterPro" id="IPR004268">
    <property type="entry name" value="MurJ"/>
</dbReference>
<feature type="transmembrane region" description="Helical" evidence="9">
    <location>
        <begin position="440"/>
        <end position="460"/>
    </location>
</feature>
<feature type="compositionally biased region" description="Pro residues" evidence="8">
    <location>
        <begin position="995"/>
        <end position="1008"/>
    </location>
</feature>
<feature type="transmembrane region" description="Helical" evidence="9">
    <location>
        <begin position="380"/>
        <end position="400"/>
    </location>
</feature>
<feature type="compositionally biased region" description="Low complexity" evidence="8">
    <location>
        <begin position="1021"/>
        <end position="1032"/>
    </location>
</feature>
<keyword evidence="11" id="KW-1185">Reference proteome</keyword>
<proteinExistence type="predicted"/>
<dbReference type="PRINTS" id="PR01806">
    <property type="entry name" value="VIRFACTRMVIN"/>
</dbReference>
<feature type="transmembrane region" description="Helical" evidence="9">
    <location>
        <begin position="301"/>
        <end position="321"/>
    </location>
</feature>
<dbReference type="InterPro" id="IPR011009">
    <property type="entry name" value="Kinase-like_dom_sf"/>
</dbReference>
<feature type="region of interest" description="Disordered" evidence="8">
    <location>
        <begin position="1258"/>
        <end position="1322"/>
    </location>
</feature>
<feature type="compositionally biased region" description="Low complexity" evidence="8">
    <location>
        <begin position="916"/>
        <end position="933"/>
    </location>
</feature>
<feature type="transmembrane region" description="Helical" evidence="9">
    <location>
        <begin position="511"/>
        <end position="532"/>
    </location>
</feature>
<feature type="region of interest" description="Disordered" evidence="8">
    <location>
        <begin position="847"/>
        <end position="868"/>
    </location>
</feature>
<evidence type="ECO:0000256" key="9">
    <source>
        <dbReference type="SAM" id="Phobius"/>
    </source>
</evidence>
<feature type="transmembrane region" description="Helical" evidence="9">
    <location>
        <begin position="169"/>
        <end position="191"/>
    </location>
</feature>
<evidence type="ECO:0000256" key="3">
    <source>
        <dbReference type="ARBA" id="ARBA00022692"/>
    </source>
</evidence>
<dbReference type="Pfam" id="PF03023">
    <property type="entry name" value="MurJ"/>
    <property type="match status" value="1"/>
</dbReference>
<keyword evidence="7 9" id="KW-0472">Membrane</keyword>
<keyword evidence="4" id="KW-0133">Cell shape</keyword>
<evidence type="ECO:0000313" key="11">
    <source>
        <dbReference type="Proteomes" id="UP001596455"/>
    </source>
</evidence>
<dbReference type="Gene3D" id="1.10.510.10">
    <property type="entry name" value="Transferase(Phosphotransferase) domain 1"/>
    <property type="match status" value="1"/>
</dbReference>
<evidence type="ECO:0000256" key="6">
    <source>
        <dbReference type="ARBA" id="ARBA00022989"/>
    </source>
</evidence>
<dbReference type="SUPFAM" id="SSF56112">
    <property type="entry name" value="Protein kinase-like (PK-like)"/>
    <property type="match status" value="1"/>
</dbReference>
<evidence type="ECO:0000313" key="10">
    <source>
        <dbReference type="EMBL" id="MFC7403905.1"/>
    </source>
</evidence>
<dbReference type="CDD" id="cd13123">
    <property type="entry name" value="MATE_MurJ_like"/>
    <property type="match status" value="1"/>
</dbReference>
<evidence type="ECO:0000256" key="4">
    <source>
        <dbReference type="ARBA" id="ARBA00022960"/>
    </source>
</evidence>
<sequence>MSTEPEQGPRGGVAGSSALMFAGTLVSRILGMVKAPLLLGAAIGINFGAANAFAVANKLPNLIYMLLAGGVLNAILVPQIVRAIKDHPDGGRTYVNRLLTVGMAGLALVTVLLTLASPLLISLYAASLSPQWYDLAVTFGYWCIPQLFFYGTYTLFGQVLNARNVFGPYMWAPALNNLVAIGGLVAYLLVFGGTAAVDVDDAGVWGISRTALLAGTATLGIVAQAVVLLVPLYRSGFRYRPQWGLRGSGLGSASRMAMWVFAALAANQAAYVVVSNAAAYAFRAGDGAADVAGNAAYDTAFLVYTLPTSLVTVSLVTALFTRMSANAAAQKLAAVRSDLSKGLRTVSAFTVLAAVLLMVTALPVIRVVAATVGYAEVQSIARVTVAMAPGLVAVGIFTMCQRVFYAFEDARGLFRLQIPMVVLLATGAAASMLLPARWTVVGIGVAMTLSSCVGALVTYLGLRLHLRTIDGGRVLRTHLRLLLAAVPTGLLGWGLLRLAGTDHELTVLGALWRILLVSVVSGAIYVLVLRVLRVEELNVLGESVGRLLLLAGRRVPSPVGPFLVRLGTALAPGTAARRPDDPGPPPPPPDGGGPPAGAGPGPDTAGPAPAPPAPDGSSEPATRETPARMDAASGAPLRTLGSDAAGETGTGGTGLNQRTDGAGEHALLGERYELGPALETTVGGVEHRRARDRTLEADVEVLVLPPTGSKVAEVLDAARRAALVDDHRLLRVLDVGSDERAAYVVTGRVTGPDLAALSAPAGLPPEQARAVIGEAAAALEAARRHGVRHLALRPESVHVTPDGEVLVTGLGTDAVLLGTAEQPDDSPLTTARRDATDLVHLLYLALTGTSPEEGSPSPREVRSEVPGDLDDVCARTLREDGPRSTGELLRLLAPWPTVDSALARAGAAPPPPAAPPVSAQPDDGDAAAPTAETAAAGTATAGVVAAGAAGAAAAAGSGAVEAATSRLTRPGKRPAWAPLRPAGPSTAEPAVQEEAPPPPPGSDAPPPPEEPDERDTDEAAADSAPAADDVPAAPAPDEPIATLDVPAVTAPAASESADEPPAPEPPAPEPPAPEPPAPEPPAPEPPRSMSWKPHPPAQAAPAPQFGDILSASSAPTPGTEPEHGPSHTRGAGVAAAAGAFGSLARSAASAIGSGARRAAEGTRESVGSAVASGRQRAATTAESLRARKGTTTTVTEEIARQRAEDGISEIDGPEVPFADRRMDPTPVVLVGLIALVLILVLLSVRTLFAPPDPVSLPTYHPAATATEEPTTPPEEEQTTEEPAEEETTAQVTPVIAELAPLDPEGDGLENPELTPRAMDDDPESFWRSRSYVDPSYGMKSGIGLLVTLEETATVSRVEMDLMGEGGMVEIRATSGEEPTDGEPLVAGEMGPDTVFEFDDPVETDSLVLWFPQLPVAESDGLNRIELAELRVG</sequence>
<reference evidence="11" key="1">
    <citation type="journal article" date="2019" name="Int. J. Syst. Evol. Microbiol.">
        <title>The Global Catalogue of Microorganisms (GCM) 10K type strain sequencing project: providing services to taxonomists for standard genome sequencing and annotation.</title>
        <authorList>
            <consortium name="The Broad Institute Genomics Platform"/>
            <consortium name="The Broad Institute Genome Sequencing Center for Infectious Disease"/>
            <person name="Wu L."/>
            <person name="Ma J."/>
        </authorList>
    </citation>
    <scope>NUCLEOTIDE SEQUENCE [LARGE SCALE GENOMIC DNA]</scope>
    <source>
        <strain evidence="11">JCM 1490</strain>
    </source>
</reference>
<evidence type="ECO:0000256" key="2">
    <source>
        <dbReference type="ARBA" id="ARBA00022475"/>
    </source>
</evidence>
<keyword evidence="2" id="KW-1003">Cell membrane</keyword>
<accession>A0ABW2Q8K1</accession>
<dbReference type="PANTHER" id="PTHR47019:SF1">
    <property type="entry name" value="LIPID II FLIPPASE MURJ"/>
    <property type="match status" value="1"/>
</dbReference>
<dbReference type="Proteomes" id="UP001596455">
    <property type="component" value="Unassembled WGS sequence"/>
</dbReference>
<feature type="region of interest" description="Disordered" evidence="8">
    <location>
        <begin position="964"/>
        <end position="1133"/>
    </location>
</feature>
<feature type="transmembrane region" description="Helical" evidence="9">
    <location>
        <begin position="211"/>
        <end position="235"/>
    </location>
</feature>
<feature type="transmembrane region" description="Helical" evidence="9">
    <location>
        <begin position="37"/>
        <end position="56"/>
    </location>
</feature>
<dbReference type="PANTHER" id="PTHR47019">
    <property type="entry name" value="LIPID II FLIPPASE MURJ"/>
    <property type="match status" value="1"/>
</dbReference>
<organism evidence="10 11">
    <name type="scientific">Georgenia alba</name>
    <dbReference type="NCBI Taxonomy" id="2233858"/>
    <lineage>
        <taxon>Bacteria</taxon>
        <taxon>Bacillati</taxon>
        <taxon>Actinomycetota</taxon>
        <taxon>Actinomycetes</taxon>
        <taxon>Micrococcales</taxon>
        <taxon>Bogoriellaceae</taxon>
        <taxon>Georgenia</taxon>
    </lineage>
</organism>
<evidence type="ECO:0000256" key="7">
    <source>
        <dbReference type="ARBA" id="ARBA00023136"/>
    </source>
</evidence>
<feature type="compositionally biased region" description="Acidic residues" evidence="8">
    <location>
        <begin position="1273"/>
        <end position="1287"/>
    </location>
</feature>
<protein>
    <submittedName>
        <fullName evidence="10">Lipid II flippase MurJ</fullName>
    </submittedName>
</protein>
<feature type="compositionally biased region" description="Acidic residues" evidence="8">
    <location>
        <begin position="1009"/>
        <end position="1020"/>
    </location>
</feature>
<dbReference type="EMBL" id="JBHTCQ010000001">
    <property type="protein sequence ID" value="MFC7403905.1"/>
    <property type="molecule type" value="Genomic_DNA"/>
</dbReference>
<feature type="transmembrane region" description="Helical" evidence="9">
    <location>
        <begin position="256"/>
        <end position="281"/>
    </location>
</feature>
<feature type="transmembrane region" description="Helical" evidence="9">
    <location>
        <begin position="412"/>
        <end position="434"/>
    </location>
</feature>
<feature type="region of interest" description="Disordered" evidence="8">
    <location>
        <begin position="902"/>
        <end position="933"/>
    </location>
</feature>
<feature type="region of interest" description="Disordered" evidence="8">
    <location>
        <begin position="573"/>
        <end position="661"/>
    </location>
</feature>
<dbReference type="RefSeq" id="WP_382390802.1">
    <property type="nucleotide sequence ID" value="NZ_JBHTCQ010000001.1"/>
</dbReference>
<gene>
    <name evidence="10" type="ORF">ACFQQL_02185</name>
</gene>
<keyword evidence="3 9" id="KW-0812">Transmembrane</keyword>
<feature type="transmembrane region" description="Helical" evidence="9">
    <location>
        <begin position="342"/>
        <end position="368"/>
    </location>
</feature>
<feature type="region of interest" description="Disordered" evidence="8">
    <location>
        <begin position="1155"/>
        <end position="1217"/>
    </location>
</feature>
<feature type="transmembrane region" description="Helical" evidence="9">
    <location>
        <begin position="481"/>
        <end position="499"/>
    </location>
</feature>
<feature type="transmembrane region" description="Helical" evidence="9">
    <location>
        <begin position="12"/>
        <end position="30"/>
    </location>
</feature>
<name>A0ABW2Q8K1_9MICO</name>
<evidence type="ECO:0000256" key="5">
    <source>
        <dbReference type="ARBA" id="ARBA00022984"/>
    </source>
</evidence>
<evidence type="ECO:0000256" key="1">
    <source>
        <dbReference type="ARBA" id="ARBA00004651"/>
    </source>
</evidence>
<feature type="transmembrane region" description="Helical" evidence="9">
    <location>
        <begin position="1227"/>
        <end position="1248"/>
    </location>
</feature>
<feature type="compositionally biased region" description="Pro residues" evidence="8">
    <location>
        <begin position="582"/>
        <end position="592"/>
    </location>
</feature>
<feature type="transmembrane region" description="Helical" evidence="9">
    <location>
        <begin position="101"/>
        <end position="127"/>
    </location>
</feature>
<comment type="subcellular location">
    <subcellularLocation>
        <location evidence="1">Cell membrane</location>
        <topology evidence="1">Multi-pass membrane protein</topology>
    </subcellularLocation>
</comment>
<evidence type="ECO:0000256" key="8">
    <source>
        <dbReference type="SAM" id="MobiDB-lite"/>
    </source>
</evidence>
<comment type="caution">
    <text evidence="10">The sequence shown here is derived from an EMBL/GenBank/DDBJ whole genome shotgun (WGS) entry which is preliminary data.</text>
</comment>
<keyword evidence="5" id="KW-0573">Peptidoglycan synthesis</keyword>